<keyword evidence="2" id="KW-1185">Reference proteome</keyword>
<organism evidence="1 2">
    <name type="scientific">Aspergillus indologenus CBS 114.80</name>
    <dbReference type="NCBI Taxonomy" id="1450541"/>
    <lineage>
        <taxon>Eukaryota</taxon>
        <taxon>Fungi</taxon>
        <taxon>Dikarya</taxon>
        <taxon>Ascomycota</taxon>
        <taxon>Pezizomycotina</taxon>
        <taxon>Eurotiomycetes</taxon>
        <taxon>Eurotiomycetidae</taxon>
        <taxon>Eurotiales</taxon>
        <taxon>Aspergillaceae</taxon>
        <taxon>Aspergillus</taxon>
        <taxon>Aspergillus subgen. Circumdati</taxon>
    </lineage>
</organism>
<dbReference type="Proteomes" id="UP000248817">
    <property type="component" value="Unassembled WGS sequence"/>
</dbReference>
<name>A0A2V5J4T2_9EURO</name>
<accession>A0A2V5J4T2</accession>
<dbReference type="EMBL" id="KZ825491">
    <property type="protein sequence ID" value="PYI32587.1"/>
    <property type="molecule type" value="Genomic_DNA"/>
</dbReference>
<sequence length="81" mass="9230">MNFHCLFCLGHGSNSTVPRISPRDRQRQSIHWNHIPQKENQKVKKELVPEGLEPSTLTLLALRSNQLSYGTRLIYRASSSG</sequence>
<gene>
    <name evidence="1" type="ORF">BP00DRAFT_147195</name>
</gene>
<evidence type="ECO:0000313" key="2">
    <source>
        <dbReference type="Proteomes" id="UP000248817"/>
    </source>
</evidence>
<proteinExistence type="predicted"/>
<dbReference type="AlphaFoldDB" id="A0A2V5J4T2"/>
<protein>
    <submittedName>
        <fullName evidence="1">Uncharacterized protein</fullName>
    </submittedName>
</protein>
<reference evidence="1 2" key="1">
    <citation type="submission" date="2018-02" db="EMBL/GenBank/DDBJ databases">
        <title>The genomes of Aspergillus section Nigri reveals drivers in fungal speciation.</title>
        <authorList>
            <consortium name="DOE Joint Genome Institute"/>
            <person name="Vesth T.C."/>
            <person name="Nybo J."/>
            <person name="Theobald S."/>
            <person name="Brandl J."/>
            <person name="Frisvad J.C."/>
            <person name="Nielsen K.F."/>
            <person name="Lyhne E.K."/>
            <person name="Kogle M.E."/>
            <person name="Kuo A."/>
            <person name="Riley R."/>
            <person name="Clum A."/>
            <person name="Nolan M."/>
            <person name="Lipzen A."/>
            <person name="Salamov A."/>
            <person name="Henrissat B."/>
            <person name="Wiebenga A."/>
            <person name="De vries R.P."/>
            <person name="Grigoriev I.V."/>
            <person name="Mortensen U.H."/>
            <person name="Andersen M.R."/>
            <person name="Baker S.E."/>
        </authorList>
    </citation>
    <scope>NUCLEOTIDE SEQUENCE [LARGE SCALE GENOMIC DNA]</scope>
    <source>
        <strain evidence="1 2">CBS 114.80</strain>
    </source>
</reference>
<evidence type="ECO:0000313" key="1">
    <source>
        <dbReference type="EMBL" id="PYI32587.1"/>
    </source>
</evidence>